<gene>
    <name evidence="1" type="ORF">GSOID_T00004717001</name>
</gene>
<name>E4XUK9_OIKDI</name>
<dbReference type="GO" id="GO:0005975">
    <property type="term" value="P:carbohydrate metabolic process"/>
    <property type="evidence" value="ECO:0007669"/>
    <property type="project" value="InterPro"/>
</dbReference>
<dbReference type="SUPFAM" id="SSF74650">
    <property type="entry name" value="Galactose mutarotase-like"/>
    <property type="match status" value="1"/>
</dbReference>
<evidence type="ECO:0000313" key="1">
    <source>
        <dbReference type="EMBL" id="CBY13406.1"/>
    </source>
</evidence>
<dbReference type="InterPro" id="IPR011013">
    <property type="entry name" value="Gal_mutarotase_sf_dom"/>
</dbReference>
<dbReference type="InParanoid" id="E4XUK9"/>
<organism evidence="1">
    <name type="scientific">Oikopleura dioica</name>
    <name type="common">Tunicate</name>
    <dbReference type="NCBI Taxonomy" id="34765"/>
    <lineage>
        <taxon>Eukaryota</taxon>
        <taxon>Metazoa</taxon>
        <taxon>Chordata</taxon>
        <taxon>Tunicata</taxon>
        <taxon>Appendicularia</taxon>
        <taxon>Copelata</taxon>
        <taxon>Oikopleuridae</taxon>
        <taxon>Oikopleura</taxon>
    </lineage>
</organism>
<evidence type="ECO:0000313" key="2">
    <source>
        <dbReference type="Proteomes" id="UP000001307"/>
    </source>
</evidence>
<sequence length="60" mass="6716">MSIQSLSRLYSKATVLTEQSSGVTSKRENGVIEVWLDRTLAQDDSRRMGKPVKGNSIRSF</sequence>
<dbReference type="EMBL" id="FN653185">
    <property type="protein sequence ID" value="CBY13406.1"/>
    <property type="molecule type" value="Genomic_DNA"/>
</dbReference>
<dbReference type="GO" id="GO:0003824">
    <property type="term" value="F:catalytic activity"/>
    <property type="evidence" value="ECO:0007669"/>
    <property type="project" value="InterPro"/>
</dbReference>
<accession>E4XUK9</accession>
<dbReference type="OrthoDB" id="10261055at2759"/>
<dbReference type="Proteomes" id="UP000001307">
    <property type="component" value="Unassembled WGS sequence"/>
</dbReference>
<keyword evidence="2" id="KW-1185">Reference proteome</keyword>
<dbReference type="AlphaFoldDB" id="E4XUK9"/>
<dbReference type="Gene3D" id="2.70.98.30">
    <property type="entry name" value="Golgi alpha-mannosidase II, domain 4"/>
    <property type="match status" value="1"/>
</dbReference>
<dbReference type="GO" id="GO:0030246">
    <property type="term" value="F:carbohydrate binding"/>
    <property type="evidence" value="ECO:0007669"/>
    <property type="project" value="InterPro"/>
</dbReference>
<proteinExistence type="predicted"/>
<protein>
    <submittedName>
        <fullName evidence="1">Uncharacterized protein</fullName>
    </submittedName>
</protein>
<reference evidence="1" key="1">
    <citation type="journal article" date="2010" name="Science">
        <title>Plasticity of animal genome architecture unmasked by rapid evolution of a pelagic tunicate.</title>
        <authorList>
            <person name="Denoeud F."/>
            <person name="Henriet S."/>
            <person name="Mungpakdee S."/>
            <person name="Aury J.M."/>
            <person name="Da Silva C."/>
            <person name="Brinkmann H."/>
            <person name="Mikhaleva J."/>
            <person name="Olsen L.C."/>
            <person name="Jubin C."/>
            <person name="Canestro C."/>
            <person name="Bouquet J.M."/>
            <person name="Danks G."/>
            <person name="Poulain J."/>
            <person name="Campsteijn C."/>
            <person name="Adamski M."/>
            <person name="Cross I."/>
            <person name="Yadetie F."/>
            <person name="Muffato M."/>
            <person name="Louis A."/>
            <person name="Butcher S."/>
            <person name="Tsagkogeorga G."/>
            <person name="Konrad A."/>
            <person name="Singh S."/>
            <person name="Jensen M.F."/>
            <person name="Cong E.H."/>
            <person name="Eikeseth-Otteraa H."/>
            <person name="Noel B."/>
            <person name="Anthouard V."/>
            <person name="Porcel B.M."/>
            <person name="Kachouri-Lafond R."/>
            <person name="Nishino A."/>
            <person name="Ugolini M."/>
            <person name="Chourrout P."/>
            <person name="Nishida H."/>
            <person name="Aasland R."/>
            <person name="Huzurbazar S."/>
            <person name="Westhof E."/>
            <person name="Delsuc F."/>
            <person name="Lehrach H."/>
            <person name="Reinhardt R."/>
            <person name="Weissenbach J."/>
            <person name="Roy S.W."/>
            <person name="Artiguenave F."/>
            <person name="Postlethwait J.H."/>
            <person name="Manak J.R."/>
            <person name="Thompson E.M."/>
            <person name="Jaillon O."/>
            <person name="Du Pasquier L."/>
            <person name="Boudinot P."/>
            <person name="Liberles D.A."/>
            <person name="Volff J.N."/>
            <person name="Philippe H."/>
            <person name="Lenhard B."/>
            <person name="Roest Crollius H."/>
            <person name="Wincker P."/>
            <person name="Chourrout D."/>
        </authorList>
    </citation>
    <scope>NUCLEOTIDE SEQUENCE [LARGE SCALE GENOMIC DNA]</scope>
</reference>